<feature type="domain" description="FAD-dependent protein C-terminal" evidence="1">
    <location>
        <begin position="277"/>
        <end position="472"/>
    </location>
</feature>
<dbReference type="PIRSF" id="PIRSF038984">
    <property type="entry name" value="FAD_binding_protein"/>
    <property type="match status" value="1"/>
</dbReference>
<dbReference type="InterPro" id="IPR049516">
    <property type="entry name" value="FAD-depend_C"/>
</dbReference>
<dbReference type="SUPFAM" id="SSF51905">
    <property type="entry name" value="FAD/NAD(P)-binding domain"/>
    <property type="match status" value="1"/>
</dbReference>
<dbReference type="PANTHER" id="PTHR42842:SF3">
    <property type="entry name" value="FAD_NAD(P)-BINDING OXIDOREDUCTASE FAMILY PROTEIN"/>
    <property type="match status" value="1"/>
</dbReference>
<dbReference type="RefSeq" id="WP_112331490.1">
    <property type="nucleotide sequence ID" value="NZ_QLYR01000001.1"/>
</dbReference>
<comment type="caution">
    <text evidence="2">The sequence shown here is derived from an EMBL/GenBank/DDBJ whole genome shotgun (WGS) entry which is preliminary data.</text>
</comment>
<evidence type="ECO:0000259" key="1">
    <source>
        <dbReference type="Pfam" id="PF21688"/>
    </source>
</evidence>
<protein>
    <recommendedName>
        <fullName evidence="1">FAD-dependent protein C-terminal domain-containing protein</fullName>
    </recommendedName>
</protein>
<dbReference type="Gene3D" id="3.30.70.2700">
    <property type="match status" value="1"/>
</dbReference>
<gene>
    <name evidence="2" type="ORF">DPQ25_01965</name>
</gene>
<organism evidence="2 3">
    <name type="scientific">Hydrogeniiclostridium mannosilyticum</name>
    <dbReference type="NCBI Taxonomy" id="2764322"/>
    <lineage>
        <taxon>Bacteria</taxon>
        <taxon>Bacillati</taxon>
        <taxon>Bacillota</taxon>
        <taxon>Clostridia</taxon>
        <taxon>Eubacteriales</taxon>
        <taxon>Acutalibacteraceae</taxon>
        <taxon>Hydrogeniiclostridium</taxon>
    </lineage>
</organism>
<name>A0A328ULC0_9FIRM</name>
<accession>A0A328ULC0</accession>
<reference evidence="2 3" key="1">
    <citation type="submission" date="2018-06" db="EMBL/GenBank/DDBJ databases">
        <title>Noncontiguous genome sequence of Ruminococcaceae bacterium ASD2818.</title>
        <authorList>
            <person name="Chaplin A.V."/>
            <person name="Sokolova S.R."/>
            <person name="Kochetkova T.O."/>
            <person name="Goltsov A.Y."/>
            <person name="Trofimov D.Y."/>
            <person name="Efimov B.A."/>
        </authorList>
    </citation>
    <scope>NUCLEOTIDE SEQUENCE [LARGE SCALE GENOMIC DNA]</scope>
    <source>
        <strain evidence="2 3">ASD2818</strain>
    </source>
</reference>
<evidence type="ECO:0000313" key="3">
    <source>
        <dbReference type="Proteomes" id="UP000249377"/>
    </source>
</evidence>
<dbReference type="Pfam" id="PF21688">
    <property type="entry name" value="FAD-depend_C"/>
    <property type="match status" value="1"/>
</dbReference>
<dbReference type="PANTHER" id="PTHR42842">
    <property type="entry name" value="FAD/NAD(P)-BINDING OXIDOREDUCTASE"/>
    <property type="match status" value="1"/>
</dbReference>
<dbReference type="InterPro" id="IPR028348">
    <property type="entry name" value="FAD-binding_protein"/>
</dbReference>
<dbReference type="AlphaFoldDB" id="A0A328ULC0"/>
<evidence type="ECO:0000313" key="2">
    <source>
        <dbReference type="EMBL" id="RAQ30293.1"/>
    </source>
</evidence>
<sequence>MYRITEIALPLDGQEQELRALAAKRLHVEPERVCALSLVKKSVDARKKNDVRFICTVECEVSGPKPRVKDPRVKACEPVVYQLPEFRPLQSRPVIAGAGPAGLFAALILAQAGQRPILIERGADVDARTQQVERFWRSGVLDSNTNVQFGEGGAGAFSDGKLNTGIKDPRMHKVLQEFVNAGAPREICWEALPHVGTDRLCEVVKNLRASIISLGGEVWFHTCLTDLRISDGVLKAVQLNGGQWLDTNCLILAVGHSARDTFRWLNQAGIPMEQKAFSLGARIEHLQAEIDRAQYGGFAGHPALGAAPYKLAVHLENGRGVYTFCMCPGGQVVAAASEEGRVVTNGMSYYARDGINANAALLVGIGPADFDSEHPLAGMFLQEKIEEQAFRVAGGGYRAPVQRVGDFMQRRVSTSFGAVLPTYRPGVAFASLDAILPQEVAGAMRQGLLKMNARLRGFAHPDALLTGPETRSSSPVRFLRGADCQSLGCRGLYPCGEGAGWAGGITSAAVDGIRCAEAVLRNA</sequence>
<dbReference type="Proteomes" id="UP000249377">
    <property type="component" value="Unassembled WGS sequence"/>
</dbReference>
<dbReference type="EMBL" id="QLYR01000001">
    <property type="protein sequence ID" value="RAQ30293.1"/>
    <property type="molecule type" value="Genomic_DNA"/>
</dbReference>
<dbReference type="Gene3D" id="3.50.50.60">
    <property type="entry name" value="FAD/NAD(P)-binding domain"/>
    <property type="match status" value="2"/>
</dbReference>
<proteinExistence type="predicted"/>
<dbReference type="InterPro" id="IPR036188">
    <property type="entry name" value="FAD/NAD-bd_sf"/>
</dbReference>
<keyword evidence="3" id="KW-1185">Reference proteome</keyword>